<dbReference type="EnsemblPlants" id="ONIVA12G18670.1">
    <property type="protein sequence ID" value="ONIVA12G18670.1"/>
    <property type="gene ID" value="ONIVA12G18670"/>
</dbReference>
<evidence type="ECO:0000313" key="2">
    <source>
        <dbReference type="Proteomes" id="UP000006591"/>
    </source>
</evidence>
<dbReference type="HOGENOM" id="CLU_1167476_0_0_1"/>
<name>A0A0E0JCS7_ORYNI</name>
<dbReference type="Gramene" id="ONIVA12G18670.1">
    <property type="protein sequence ID" value="ONIVA12G18670.1"/>
    <property type="gene ID" value="ONIVA12G18670"/>
</dbReference>
<evidence type="ECO:0008006" key="3">
    <source>
        <dbReference type="Google" id="ProtNLM"/>
    </source>
</evidence>
<dbReference type="Proteomes" id="UP000006591">
    <property type="component" value="Chromosome 12"/>
</dbReference>
<keyword evidence="2" id="KW-1185">Reference proteome</keyword>
<reference evidence="1" key="1">
    <citation type="submission" date="2015-04" db="UniProtKB">
        <authorList>
            <consortium name="EnsemblPlants"/>
        </authorList>
    </citation>
    <scope>IDENTIFICATION</scope>
    <source>
        <strain evidence="1">SL10</strain>
    </source>
</reference>
<organism evidence="1">
    <name type="scientific">Oryza nivara</name>
    <name type="common">Indian wild rice</name>
    <name type="synonym">Oryza sativa f. spontanea</name>
    <dbReference type="NCBI Taxonomy" id="4536"/>
    <lineage>
        <taxon>Eukaryota</taxon>
        <taxon>Viridiplantae</taxon>
        <taxon>Streptophyta</taxon>
        <taxon>Embryophyta</taxon>
        <taxon>Tracheophyta</taxon>
        <taxon>Spermatophyta</taxon>
        <taxon>Magnoliopsida</taxon>
        <taxon>Liliopsida</taxon>
        <taxon>Poales</taxon>
        <taxon>Poaceae</taxon>
        <taxon>BOP clade</taxon>
        <taxon>Oryzoideae</taxon>
        <taxon>Oryzeae</taxon>
        <taxon>Oryzinae</taxon>
        <taxon>Oryza</taxon>
    </lineage>
</organism>
<evidence type="ECO:0000313" key="1">
    <source>
        <dbReference type="EnsemblPlants" id="ONIVA12G18670.1"/>
    </source>
</evidence>
<dbReference type="AlphaFoldDB" id="A0A0E0JCS7"/>
<proteinExistence type="predicted"/>
<protein>
    <recommendedName>
        <fullName evidence="3">F-box associated domain-containing protein</fullName>
    </recommendedName>
</protein>
<dbReference type="eggNOG" id="ENOG502S45U">
    <property type="taxonomic scope" value="Eukaryota"/>
</dbReference>
<dbReference type="OMA" id="IRACTHR"/>
<accession>A0A0E0JCS7</accession>
<sequence length="238" mass="27094">MYAHRLSGEYRVLFWKTGKRDQGAVYYVGTLGSSKKPRCIGLPMASDEMKPVLSRGVICIEEHPPVILHGCLHWDPGDVYDKKVVVFDPVAESFIRLIPSPTAFRYDANLHEMDGMLGISRTNDRTRIAKLWVLQDYELGVCKGKLVDKFQWDGVAPSVTGHWFKESLVSHPFFQLQDNAHERLGKVDELLVNDNFNLTGFTVKIAYSLLLYYHLLDSNIVDKPTENIPEEEENVVTP</sequence>
<reference evidence="1" key="2">
    <citation type="submission" date="2018-04" db="EMBL/GenBank/DDBJ databases">
        <title>OnivRS2 (Oryza nivara Reference Sequence Version 2).</title>
        <authorList>
            <person name="Zhang J."/>
            <person name="Kudrna D."/>
            <person name="Lee S."/>
            <person name="Talag J."/>
            <person name="Rajasekar S."/>
            <person name="Welchert J."/>
            <person name="Hsing Y.-I."/>
            <person name="Wing R.A."/>
        </authorList>
    </citation>
    <scope>NUCLEOTIDE SEQUENCE [LARGE SCALE GENOMIC DNA]</scope>
    <source>
        <strain evidence="1">SL10</strain>
    </source>
</reference>